<reference evidence="3" key="2">
    <citation type="journal article" date="2017" name="Sci. Adv.">
        <title>A tail of two voltages: Proteomic comparison of the three electric organs of the electric eel.</title>
        <authorList>
            <person name="Traeger L.L."/>
            <person name="Sabat G."/>
            <person name="Barrett-Wilt G.A."/>
            <person name="Wells G.B."/>
            <person name="Sussman M.R."/>
        </authorList>
    </citation>
    <scope>NUCLEOTIDE SEQUENCE [LARGE SCALE GENOMIC DNA]</scope>
</reference>
<dbReference type="PANTHER" id="PTHR21357:SF5">
    <property type="entry name" value="SI:CH73-41E3.7"/>
    <property type="match status" value="1"/>
</dbReference>
<dbReference type="GO" id="GO:0031048">
    <property type="term" value="P:regulatory ncRNA-mediated heterochromatin formation"/>
    <property type="evidence" value="ECO:0007669"/>
    <property type="project" value="TreeGrafter"/>
</dbReference>
<dbReference type="Ensembl" id="ENSEEET00000027534.2">
    <property type="protein sequence ID" value="ENSEEEP00000027221.2"/>
    <property type="gene ID" value="ENSEEEG00000013136.2"/>
</dbReference>
<proteinExistence type="predicted"/>
<dbReference type="AlphaFoldDB" id="A0A4W4FQL4"/>
<dbReference type="Pfam" id="PF22749">
    <property type="entry name" value="Arb2"/>
    <property type="match status" value="2"/>
</dbReference>
<sequence>CDHCRIQQLVKPHWLSMLASLRIFSVQLLGSLKKKKIQSDYPYFFTEDGYLCHRDSLKPYKFSFKLNDVHGTVREHLALCHYITQHVYMLLEKTLNLTRMNLQNGSKGDSLSPGFVYMSPGALDHCGTLMLLIQDKGTMRCGMWSWRAVAHEGLERGSQIPYVRRALRQSRGLSPEEHVRLVWESLVSKSAAERITVVAHGYGGLAFVHLLCCRPEEIQRRVWAVAFIDSSHSMWHQPLGTTGREWLKAHSRTWVLSAKPTNRPVGSLKAGCRVMSAGTQCHEAAPAVCMESVFRFFAKLMRAKATPTPFDIVTRSRSLSGSTKDRKNNTA</sequence>
<reference evidence="3" key="1">
    <citation type="journal article" date="2014" name="Science">
        <title>Nonhuman genetics. Genomic basis for the convergent evolution of electric organs.</title>
        <authorList>
            <person name="Gallant J.R."/>
            <person name="Traeger L.L."/>
            <person name="Volkening J.D."/>
            <person name="Moffett H."/>
            <person name="Chen P.H."/>
            <person name="Novina C.D."/>
            <person name="Phillips G.N.Jr."/>
            <person name="Anand R."/>
            <person name="Wells G.B."/>
            <person name="Pinch M."/>
            <person name="Guth R."/>
            <person name="Unguez G.A."/>
            <person name="Albert J.S."/>
            <person name="Zakon H.H."/>
            <person name="Samanta M.P."/>
            <person name="Sussman M.R."/>
        </authorList>
    </citation>
    <scope>NUCLEOTIDE SEQUENCE [LARGE SCALE GENOMIC DNA]</scope>
</reference>
<reference evidence="2" key="4">
    <citation type="submission" date="2025-08" db="UniProtKB">
        <authorList>
            <consortium name="Ensembl"/>
        </authorList>
    </citation>
    <scope>IDENTIFICATION</scope>
</reference>
<evidence type="ECO:0000313" key="2">
    <source>
        <dbReference type="Ensembl" id="ENSEEEP00000027221.2"/>
    </source>
</evidence>
<dbReference type="STRING" id="8005.ENSEEEP00000027221"/>
<keyword evidence="3" id="KW-1185">Reference proteome</keyword>
<evidence type="ECO:0000313" key="3">
    <source>
        <dbReference type="Proteomes" id="UP000314983"/>
    </source>
</evidence>
<organism evidence="2 3">
    <name type="scientific">Electrophorus electricus</name>
    <name type="common">Electric eel</name>
    <name type="synonym">Gymnotus electricus</name>
    <dbReference type="NCBI Taxonomy" id="8005"/>
    <lineage>
        <taxon>Eukaryota</taxon>
        <taxon>Metazoa</taxon>
        <taxon>Chordata</taxon>
        <taxon>Craniata</taxon>
        <taxon>Vertebrata</taxon>
        <taxon>Euteleostomi</taxon>
        <taxon>Actinopterygii</taxon>
        <taxon>Neopterygii</taxon>
        <taxon>Teleostei</taxon>
        <taxon>Ostariophysi</taxon>
        <taxon>Gymnotiformes</taxon>
        <taxon>Gymnotoidei</taxon>
        <taxon>Gymnotidae</taxon>
        <taxon>Electrophorus</taxon>
    </lineage>
</organism>
<dbReference type="PANTHER" id="PTHR21357">
    <property type="entry name" value="FAM172 FAMILY PROTEIN HOMOLOG CG10038"/>
    <property type="match status" value="1"/>
</dbReference>
<dbReference type="GeneTree" id="ENSGT00530000063907"/>
<dbReference type="GO" id="GO:0005634">
    <property type="term" value="C:nucleus"/>
    <property type="evidence" value="ECO:0007669"/>
    <property type="project" value="TreeGrafter"/>
</dbReference>
<reference evidence="2" key="5">
    <citation type="submission" date="2025-09" db="UniProtKB">
        <authorList>
            <consortium name="Ensembl"/>
        </authorList>
    </citation>
    <scope>IDENTIFICATION</scope>
</reference>
<dbReference type="InterPro" id="IPR048263">
    <property type="entry name" value="Arb2"/>
</dbReference>
<reference evidence="2" key="3">
    <citation type="submission" date="2020-05" db="EMBL/GenBank/DDBJ databases">
        <title>Electrophorus electricus (electric eel) genome, fEleEle1, primary haplotype.</title>
        <authorList>
            <person name="Myers G."/>
            <person name="Meyer A."/>
            <person name="Fedrigo O."/>
            <person name="Formenti G."/>
            <person name="Rhie A."/>
            <person name="Tracey A."/>
            <person name="Sims Y."/>
            <person name="Jarvis E.D."/>
        </authorList>
    </citation>
    <scope>NUCLEOTIDE SEQUENCE [LARGE SCALE GENOMIC DNA]</scope>
</reference>
<protein>
    <recommendedName>
        <fullName evidence="1">Arb2 domain-containing protein</fullName>
    </recommendedName>
</protein>
<feature type="domain" description="Arb2" evidence="1">
    <location>
        <begin position="43"/>
        <end position="170"/>
    </location>
</feature>
<dbReference type="Proteomes" id="UP000314983">
    <property type="component" value="Chromosome 16"/>
</dbReference>
<dbReference type="GO" id="GO:0035197">
    <property type="term" value="F:siRNA binding"/>
    <property type="evidence" value="ECO:0007669"/>
    <property type="project" value="TreeGrafter"/>
</dbReference>
<name>A0A4W4FQL4_ELEEL</name>
<dbReference type="OMA" id="SAGTQCH"/>
<evidence type="ECO:0000259" key="1">
    <source>
        <dbReference type="Pfam" id="PF22749"/>
    </source>
</evidence>
<dbReference type="InterPro" id="IPR053858">
    <property type="entry name" value="Arb2_dom"/>
</dbReference>
<dbReference type="SUPFAM" id="SSF53474">
    <property type="entry name" value="alpha/beta-Hydrolases"/>
    <property type="match status" value="1"/>
</dbReference>
<accession>A0A4W4FQL4</accession>
<dbReference type="InterPro" id="IPR029058">
    <property type="entry name" value="AB_hydrolase_fold"/>
</dbReference>
<feature type="domain" description="Arb2" evidence="1">
    <location>
        <begin position="174"/>
        <end position="261"/>
    </location>
</feature>